<keyword evidence="1" id="KW-0808">Transferase</keyword>
<dbReference type="GO" id="GO:0003950">
    <property type="term" value="F:NAD+ poly-ADP-ribosyltransferase activity"/>
    <property type="evidence" value="ECO:0007669"/>
    <property type="project" value="UniProtKB-UniRule"/>
</dbReference>
<accession>A0A8S3EP96</accession>
<protein>
    <recommendedName>
        <fullName evidence="1">Poly [ADP-ribose] polymerase</fullName>
        <shortName evidence="1">PARP</shortName>
        <ecNumber evidence="1">2.4.2.-</ecNumber>
    </recommendedName>
</protein>
<dbReference type="InterPro" id="IPR012317">
    <property type="entry name" value="Poly(ADP-ribose)pol_cat_dom"/>
</dbReference>
<name>A0A8S3EP96_9BILA</name>
<dbReference type="EMBL" id="CAJOBI010236683">
    <property type="protein sequence ID" value="CAF5076373.1"/>
    <property type="molecule type" value="Genomic_DNA"/>
</dbReference>
<keyword evidence="1" id="KW-0520">NAD</keyword>
<feature type="domain" description="PARP catalytic" evidence="2">
    <location>
        <begin position="1"/>
        <end position="43"/>
    </location>
</feature>
<organism evidence="3 4">
    <name type="scientific">Rotaria magnacalcarata</name>
    <dbReference type="NCBI Taxonomy" id="392030"/>
    <lineage>
        <taxon>Eukaryota</taxon>
        <taxon>Metazoa</taxon>
        <taxon>Spiralia</taxon>
        <taxon>Gnathifera</taxon>
        <taxon>Rotifera</taxon>
        <taxon>Eurotatoria</taxon>
        <taxon>Bdelloidea</taxon>
        <taxon>Philodinida</taxon>
        <taxon>Philodinidae</taxon>
        <taxon>Rotaria</taxon>
    </lineage>
</organism>
<proteinExistence type="predicted"/>
<sequence length="43" mass="4829">YANFSGILSRGLRIAPPKASPVTGYMFGKVAICFVYDEFFEKH</sequence>
<dbReference type="Gene3D" id="3.90.228.10">
    <property type="match status" value="1"/>
</dbReference>
<dbReference type="Proteomes" id="UP000676336">
    <property type="component" value="Unassembled WGS sequence"/>
</dbReference>
<evidence type="ECO:0000313" key="4">
    <source>
        <dbReference type="Proteomes" id="UP000676336"/>
    </source>
</evidence>
<dbReference type="AlphaFoldDB" id="A0A8S3EP96"/>
<evidence type="ECO:0000256" key="1">
    <source>
        <dbReference type="RuleBase" id="RU362114"/>
    </source>
</evidence>
<dbReference type="EC" id="2.4.2.-" evidence="1"/>
<dbReference type="Pfam" id="PF00644">
    <property type="entry name" value="PARP"/>
    <property type="match status" value="1"/>
</dbReference>
<comment type="caution">
    <text evidence="3">The sequence shown here is derived from an EMBL/GenBank/DDBJ whole genome shotgun (WGS) entry which is preliminary data.</text>
</comment>
<feature type="non-terminal residue" evidence="3">
    <location>
        <position position="1"/>
    </location>
</feature>
<evidence type="ECO:0000313" key="3">
    <source>
        <dbReference type="EMBL" id="CAF5076373.1"/>
    </source>
</evidence>
<dbReference type="PROSITE" id="PS51059">
    <property type="entry name" value="PARP_CATALYTIC"/>
    <property type="match status" value="1"/>
</dbReference>
<keyword evidence="1" id="KW-0328">Glycosyltransferase</keyword>
<evidence type="ECO:0000259" key="2">
    <source>
        <dbReference type="PROSITE" id="PS51059"/>
    </source>
</evidence>
<reference evidence="3" key="1">
    <citation type="submission" date="2021-02" db="EMBL/GenBank/DDBJ databases">
        <authorList>
            <person name="Nowell W R."/>
        </authorList>
    </citation>
    <scope>NUCLEOTIDE SEQUENCE</scope>
</reference>
<gene>
    <name evidence="3" type="ORF">SMN809_LOCUS60559</name>
</gene>
<dbReference type="SUPFAM" id="SSF56399">
    <property type="entry name" value="ADP-ribosylation"/>
    <property type="match status" value="1"/>
</dbReference>